<accession>A0A0G1LLR3</accession>
<keyword evidence="2" id="KW-0030">Aminoacyl-tRNA synthetase</keyword>
<protein>
    <submittedName>
        <fullName evidence="2">Lysyl-tRNA synthetase</fullName>
    </submittedName>
</protein>
<dbReference type="AlphaFoldDB" id="A0A0G1LLR3"/>
<sequence>MSSLRELRDARVAKLGKLRSLGVDPYPAKSYRDTSASEVSSRFDSFEGKSVVLAGRAVSLRCHGSIIFIDLKDASGKVQVLAKKEALSTTDHAKSELTFDELDLLDEGATR</sequence>
<dbReference type="GO" id="GO:0004812">
    <property type="term" value="F:aminoacyl-tRNA ligase activity"/>
    <property type="evidence" value="ECO:0007669"/>
    <property type="project" value="UniProtKB-KW"/>
</dbReference>
<organism evidence="2 3">
    <name type="scientific">candidate division WWE3 bacterium GW2011_GWB1_44_4</name>
    <dbReference type="NCBI Taxonomy" id="1619116"/>
    <lineage>
        <taxon>Bacteria</taxon>
        <taxon>Katanobacteria</taxon>
    </lineage>
</organism>
<dbReference type="InterPro" id="IPR012340">
    <property type="entry name" value="NA-bd_OB-fold"/>
</dbReference>
<comment type="caution">
    <text evidence="2">The sequence shown here is derived from an EMBL/GenBank/DDBJ whole genome shotgun (WGS) entry which is preliminary data.</text>
</comment>
<dbReference type="SUPFAM" id="SSF50249">
    <property type="entry name" value="Nucleic acid-binding proteins"/>
    <property type="match status" value="1"/>
</dbReference>
<dbReference type="Gene3D" id="2.40.50.140">
    <property type="entry name" value="Nucleic acid-binding proteins"/>
    <property type="match status" value="1"/>
</dbReference>
<proteinExistence type="predicted"/>
<keyword evidence="2" id="KW-0436">Ligase</keyword>
<evidence type="ECO:0000313" key="3">
    <source>
        <dbReference type="Proteomes" id="UP000034783"/>
    </source>
</evidence>
<feature type="domain" description="OB" evidence="1">
    <location>
        <begin position="51"/>
        <end position="93"/>
    </location>
</feature>
<reference evidence="2 3" key="1">
    <citation type="journal article" date="2015" name="Nature">
        <title>rRNA introns, odd ribosomes, and small enigmatic genomes across a large radiation of phyla.</title>
        <authorList>
            <person name="Brown C.T."/>
            <person name="Hug L.A."/>
            <person name="Thomas B.C."/>
            <person name="Sharon I."/>
            <person name="Castelle C.J."/>
            <person name="Singh A."/>
            <person name="Wilkins M.J."/>
            <person name="Williams K.H."/>
            <person name="Banfield J.F."/>
        </authorList>
    </citation>
    <scope>NUCLEOTIDE SEQUENCE [LARGE SCALE GENOMIC DNA]</scope>
</reference>
<dbReference type="GO" id="GO:0003676">
    <property type="term" value="F:nucleic acid binding"/>
    <property type="evidence" value="ECO:0007669"/>
    <property type="project" value="InterPro"/>
</dbReference>
<evidence type="ECO:0000313" key="2">
    <source>
        <dbReference type="EMBL" id="KKT69702.1"/>
    </source>
</evidence>
<dbReference type="InterPro" id="IPR004365">
    <property type="entry name" value="NA-bd_OB_tRNA"/>
</dbReference>
<dbReference type="EMBL" id="LCJD01000015">
    <property type="protein sequence ID" value="KKT69702.1"/>
    <property type="molecule type" value="Genomic_DNA"/>
</dbReference>
<dbReference type="Pfam" id="PF01336">
    <property type="entry name" value="tRNA_anti-codon"/>
    <property type="match status" value="1"/>
</dbReference>
<name>A0A0G1LLR3_UNCKA</name>
<dbReference type="CDD" id="cd04100">
    <property type="entry name" value="Asp_Lys_Asn_RS_N"/>
    <property type="match status" value="1"/>
</dbReference>
<evidence type="ECO:0000259" key="1">
    <source>
        <dbReference type="Pfam" id="PF01336"/>
    </source>
</evidence>
<gene>
    <name evidence="2" type="ORF">UW65_C0015G0011</name>
</gene>
<dbReference type="Proteomes" id="UP000034783">
    <property type="component" value="Unassembled WGS sequence"/>
</dbReference>